<sequence>MAVRSSRGRWRFLWVVVLVCTSVAGVVGATKKCEEFKSGKEIMGFVENAHVLVQVDKEFSSNDGKDYDDFCKAYERTIEERKEGLEVGRIYGDKFTKVANKLDAINEDEWPKYVLLKRGTTVADLPTAAIPYTGESKSVNDIIDFLTKEIDMRIGNLVYSIDAMDALASWFMAIQNGNDDDNYANLKKKVIVYTAKLFALLPRKSFQKDNHQIDTLYVKAFDKITEFGPAYVSKHHSRIQKLLEKEDNTLSPIERDELNQKMHILNKFMEPKKIQFEEHRRFCITIGINFLLLLGFFAMVGYELFCWLAQGQTKRGNEETEESAADLANKENSLD</sequence>
<accession>A0A7S2UIM3</accession>
<evidence type="ECO:0000256" key="2">
    <source>
        <dbReference type="SAM" id="SignalP"/>
    </source>
</evidence>
<evidence type="ECO:0000259" key="3">
    <source>
        <dbReference type="Pfam" id="PF07749"/>
    </source>
</evidence>
<dbReference type="PANTHER" id="PTHR12211:SF0">
    <property type="entry name" value="ENDOPLASMIC RETICULUM RESIDENT PROTEIN 29"/>
    <property type="match status" value="1"/>
</dbReference>
<dbReference type="InterPro" id="IPR016855">
    <property type="entry name" value="ERp29"/>
</dbReference>
<dbReference type="PANTHER" id="PTHR12211">
    <property type="entry name" value="ENDOPLASMIC RETICULUM PROTEIN ERP29"/>
    <property type="match status" value="1"/>
</dbReference>
<protein>
    <recommendedName>
        <fullName evidence="3">Endoplasmic reticulum resident protein 29 C-terminal domain-containing protein</fullName>
    </recommendedName>
</protein>
<dbReference type="InterPro" id="IPR011679">
    <property type="entry name" value="ERp29_C"/>
</dbReference>
<feature type="domain" description="Endoplasmic reticulum resident protein 29 C-terminal" evidence="3">
    <location>
        <begin position="205"/>
        <end position="268"/>
    </location>
</feature>
<gene>
    <name evidence="4" type="ORF">ASEP1449_LOCUS10959</name>
</gene>
<evidence type="ECO:0000256" key="1">
    <source>
        <dbReference type="SAM" id="Phobius"/>
    </source>
</evidence>
<dbReference type="GO" id="GO:0005783">
    <property type="term" value="C:endoplasmic reticulum"/>
    <property type="evidence" value="ECO:0007669"/>
    <property type="project" value="InterPro"/>
</dbReference>
<dbReference type="SUPFAM" id="SSF47933">
    <property type="entry name" value="ERP29 C domain-like"/>
    <property type="match status" value="1"/>
</dbReference>
<dbReference type="Pfam" id="PF07749">
    <property type="entry name" value="ERp29"/>
    <property type="match status" value="1"/>
</dbReference>
<organism evidence="4">
    <name type="scientific">Attheya septentrionalis</name>
    <dbReference type="NCBI Taxonomy" id="420275"/>
    <lineage>
        <taxon>Eukaryota</taxon>
        <taxon>Sar</taxon>
        <taxon>Stramenopiles</taxon>
        <taxon>Ochrophyta</taxon>
        <taxon>Bacillariophyta</taxon>
        <taxon>Coscinodiscophyceae</taxon>
        <taxon>Chaetocerotophycidae</taxon>
        <taxon>Chaetocerotales</taxon>
        <taxon>Attheyaceae</taxon>
        <taxon>Attheya</taxon>
    </lineage>
</organism>
<name>A0A7S2UIM3_9STRA</name>
<reference evidence="4" key="1">
    <citation type="submission" date="2021-01" db="EMBL/GenBank/DDBJ databases">
        <authorList>
            <person name="Corre E."/>
            <person name="Pelletier E."/>
            <person name="Niang G."/>
            <person name="Scheremetjew M."/>
            <person name="Finn R."/>
            <person name="Kale V."/>
            <person name="Holt S."/>
            <person name="Cochrane G."/>
            <person name="Meng A."/>
            <person name="Brown T."/>
            <person name="Cohen L."/>
        </authorList>
    </citation>
    <scope>NUCLEOTIDE SEQUENCE</scope>
    <source>
        <strain evidence="4">CCMP2084</strain>
    </source>
</reference>
<feature type="signal peptide" evidence="2">
    <location>
        <begin position="1"/>
        <end position="28"/>
    </location>
</feature>
<keyword evidence="1" id="KW-0812">Transmembrane</keyword>
<dbReference type="AlphaFoldDB" id="A0A7S2UIM3"/>
<keyword evidence="1" id="KW-1133">Transmembrane helix</keyword>
<proteinExistence type="predicted"/>
<feature type="chain" id="PRO_5030655990" description="Endoplasmic reticulum resident protein 29 C-terminal domain-containing protein" evidence="2">
    <location>
        <begin position="29"/>
        <end position="335"/>
    </location>
</feature>
<dbReference type="InterPro" id="IPR036356">
    <property type="entry name" value="ERp29_C_sf"/>
</dbReference>
<keyword evidence="2" id="KW-0732">Signal</keyword>
<evidence type="ECO:0000313" key="4">
    <source>
        <dbReference type="EMBL" id="CAD9819127.1"/>
    </source>
</evidence>
<dbReference type="Gene3D" id="1.20.1150.12">
    <property type="entry name" value="Endoplasmic reticulum resident protein 29, C-terminal domain"/>
    <property type="match status" value="1"/>
</dbReference>
<keyword evidence="1" id="KW-0472">Membrane</keyword>
<dbReference type="EMBL" id="HBHQ01016395">
    <property type="protein sequence ID" value="CAD9819127.1"/>
    <property type="molecule type" value="Transcribed_RNA"/>
</dbReference>
<feature type="transmembrane region" description="Helical" evidence="1">
    <location>
        <begin position="284"/>
        <end position="305"/>
    </location>
</feature>